<evidence type="ECO:0000256" key="1">
    <source>
        <dbReference type="ARBA" id="ARBA00005495"/>
    </source>
</evidence>
<dbReference type="InterPro" id="IPR011057">
    <property type="entry name" value="Mss4-like_sf"/>
</dbReference>
<evidence type="ECO:0000256" key="2">
    <source>
        <dbReference type="ARBA" id="ARBA00022723"/>
    </source>
</evidence>
<evidence type="ECO:0000313" key="5">
    <source>
        <dbReference type="EMBL" id="KAL2055140.1"/>
    </source>
</evidence>
<sequence>MQFHLAISSIHRAQTNDQSIETSGSIYQIACSTFSQSSKHPEISNSPISAMPVYKGGCYCGELKYTIDVSPDDARMTLYYCKNCKKLFGTTFGLTTKSPISSFSYTSPTRRSPLYTKPTMAAALIAPRVLSDVWKWYLGGLVSGQ</sequence>
<feature type="domain" description="CENP-V/GFA" evidence="4">
    <location>
        <begin position="54"/>
        <end position="109"/>
    </location>
</feature>
<gene>
    <name evidence="5" type="ORF">ABVK25_004478</name>
</gene>
<evidence type="ECO:0000259" key="4">
    <source>
        <dbReference type="Pfam" id="PF04828"/>
    </source>
</evidence>
<keyword evidence="6" id="KW-1185">Reference proteome</keyword>
<dbReference type="Proteomes" id="UP001590951">
    <property type="component" value="Unassembled WGS sequence"/>
</dbReference>
<reference evidence="5 6" key="1">
    <citation type="submission" date="2024-09" db="EMBL/GenBank/DDBJ databases">
        <title>Rethinking Asexuality: The Enigmatic Case of Functional Sexual Genes in Lepraria (Stereocaulaceae).</title>
        <authorList>
            <person name="Doellman M."/>
            <person name="Sun Y."/>
            <person name="Barcenas-Pena A."/>
            <person name="Lumbsch H.T."/>
            <person name="Grewe F."/>
        </authorList>
    </citation>
    <scope>NUCLEOTIDE SEQUENCE [LARGE SCALE GENOMIC DNA]</scope>
    <source>
        <strain evidence="5 6">Grewe 0041</strain>
    </source>
</reference>
<dbReference type="EMBL" id="JBHFEH010000012">
    <property type="protein sequence ID" value="KAL2055140.1"/>
    <property type="molecule type" value="Genomic_DNA"/>
</dbReference>
<dbReference type="Gene3D" id="3.90.1590.10">
    <property type="entry name" value="glutathione-dependent formaldehyde- activating enzyme (gfa)"/>
    <property type="match status" value="1"/>
</dbReference>
<dbReference type="InterPro" id="IPR006913">
    <property type="entry name" value="CENP-V/GFA"/>
</dbReference>
<comment type="caution">
    <text evidence="5">The sequence shown here is derived from an EMBL/GenBank/DDBJ whole genome shotgun (WGS) entry which is preliminary data.</text>
</comment>
<keyword evidence="3" id="KW-0862">Zinc</keyword>
<dbReference type="SUPFAM" id="SSF51316">
    <property type="entry name" value="Mss4-like"/>
    <property type="match status" value="1"/>
</dbReference>
<accession>A0ABR4BBV4</accession>
<organism evidence="5 6">
    <name type="scientific">Lepraria finkii</name>
    <dbReference type="NCBI Taxonomy" id="1340010"/>
    <lineage>
        <taxon>Eukaryota</taxon>
        <taxon>Fungi</taxon>
        <taxon>Dikarya</taxon>
        <taxon>Ascomycota</taxon>
        <taxon>Pezizomycotina</taxon>
        <taxon>Lecanoromycetes</taxon>
        <taxon>OSLEUM clade</taxon>
        <taxon>Lecanoromycetidae</taxon>
        <taxon>Lecanorales</taxon>
        <taxon>Lecanorineae</taxon>
        <taxon>Stereocaulaceae</taxon>
        <taxon>Lepraria</taxon>
    </lineage>
</organism>
<comment type="similarity">
    <text evidence="1">Belongs to the Gfa family.</text>
</comment>
<proteinExistence type="inferred from homology"/>
<keyword evidence="2" id="KW-0479">Metal-binding</keyword>
<evidence type="ECO:0000313" key="6">
    <source>
        <dbReference type="Proteomes" id="UP001590951"/>
    </source>
</evidence>
<evidence type="ECO:0000256" key="3">
    <source>
        <dbReference type="ARBA" id="ARBA00022833"/>
    </source>
</evidence>
<protein>
    <recommendedName>
        <fullName evidence="4">CENP-V/GFA domain-containing protein</fullName>
    </recommendedName>
</protein>
<dbReference type="Pfam" id="PF04828">
    <property type="entry name" value="GFA"/>
    <property type="match status" value="1"/>
</dbReference>
<name>A0ABR4BBV4_9LECA</name>